<gene>
    <name evidence="1" type="ORF">B2K_38405</name>
</gene>
<protein>
    <submittedName>
        <fullName evidence="1">Uncharacterized protein</fullName>
    </submittedName>
</protein>
<dbReference type="KEGG" id="pmw:B2K_38405"/>
<organism evidence="1 2">
    <name type="scientific">Paenibacillus mucilaginosus K02</name>
    <dbReference type="NCBI Taxonomy" id="997761"/>
    <lineage>
        <taxon>Bacteria</taxon>
        <taxon>Bacillati</taxon>
        <taxon>Bacillota</taxon>
        <taxon>Bacilli</taxon>
        <taxon>Bacillales</taxon>
        <taxon>Paenibacillaceae</taxon>
        <taxon>Paenibacillus</taxon>
    </lineage>
</organism>
<reference evidence="1 2" key="1">
    <citation type="submission" date="2013-06" db="EMBL/GenBank/DDBJ databases">
        <title>Complete genome sequence of Paenibacillus mucilaginosus K02.</title>
        <authorList>
            <person name="Xiao B."/>
            <person name="Sun L."/>
            <person name="Xiao L."/>
            <person name="Lian B."/>
        </authorList>
    </citation>
    <scope>NUCLEOTIDE SEQUENCE [LARGE SCALE GENOMIC DNA]</scope>
    <source>
        <strain evidence="1 2">K02</strain>
    </source>
</reference>
<evidence type="ECO:0000313" key="2">
    <source>
        <dbReference type="Proteomes" id="UP000007392"/>
    </source>
</evidence>
<dbReference type="AlphaFoldDB" id="R9UL49"/>
<name>R9UL49_9BACL</name>
<proteinExistence type="predicted"/>
<dbReference type="HOGENOM" id="CLU_3255088_0_0_9"/>
<sequence length="42" mass="4823">MTKRGIGHIISKKYNSTNGYEEDEVIGALMLREQMEMLKPLP</sequence>
<dbReference type="Proteomes" id="UP000007392">
    <property type="component" value="Chromosome"/>
</dbReference>
<evidence type="ECO:0000313" key="1">
    <source>
        <dbReference type="EMBL" id="AGN70559.1"/>
    </source>
</evidence>
<dbReference type="EMBL" id="CP003422">
    <property type="protein sequence ID" value="AGN70559.1"/>
    <property type="molecule type" value="Genomic_DNA"/>
</dbReference>
<accession>R9UL49</accession>